<dbReference type="OrthoDB" id="9804865at2"/>
<dbReference type="SUPFAM" id="SSF103481">
    <property type="entry name" value="Multidrug resistance efflux transporter EmrE"/>
    <property type="match status" value="2"/>
</dbReference>
<dbReference type="PANTHER" id="PTHR42920">
    <property type="entry name" value="OS03G0707200 PROTEIN-RELATED"/>
    <property type="match status" value="1"/>
</dbReference>
<evidence type="ECO:0000256" key="4">
    <source>
        <dbReference type="ARBA" id="ARBA00022989"/>
    </source>
</evidence>
<feature type="transmembrane region" description="Helical" evidence="6">
    <location>
        <begin position="198"/>
        <end position="215"/>
    </location>
</feature>
<feature type="transmembrane region" description="Helical" evidence="6">
    <location>
        <begin position="171"/>
        <end position="191"/>
    </location>
</feature>
<dbReference type="AlphaFoldDB" id="A0A0A1FH16"/>
<comment type="subcellular location">
    <subcellularLocation>
        <location evidence="1">Cell membrane</location>
        <topology evidence="1">Multi-pass membrane protein</topology>
    </subcellularLocation>
</comment>
<evidence type="ECO:0000256" key="1">
    <source>
        <dbReference type="ARBA" id="ARBA00004651"/>
    </source>
</evidence>
<organism evidence="8 9">
    <name type="scientific">Collimonas arenae</name>
    <dbReference type="NCBI Taxonomy" id="279058"/>
    <lineage>
        <taxon>Bacteria</taxon>
        <taxon>Pseudomonadati</taxon>
        <taxon>Pseudomonadota</taxon>
        <taxon>Betaproteobacteria</taxon>
        <taxon>Burkholderiales</taxon>
        <taxon>Oxalobacteraceae</taxon>
        <taxon>Collimonas</taxon>
    </lineage>
</organism>
<evidence type="ECO:0000256" key="6">
    <source>
        <dbReference type="SAM" id="Phobius"/>
    </source>
</evidence>
<dbReference type="Pfam" id="PF00892">
    <property type="entry name" value="EamA"/>
    <property type="match status" value="2"/>
</dbReference>
<protein>
    <submittedName>
        <fullName evidence="8">Permease of the drug/metabolite transporter (DMT) superfamily</fullName>
    </submittedName>
</protein>
<dbReference type="EMBL" id="CP009962">
    <property type="protein sequence ID" value="AIY44083.1"/>
    <property type="molecule type" value="Genomic_DNA"/>
</dbReference>
<proteinExistence type="predicted"/>
<keyword evidence="9" id="KW-1185">Reference proteome</keyword>
<evidence type="ECO:0000256" key="2">
    <source>
        <dbReference type="ARBA" id="ARBA00022475"/>
    </source>
</evidence>
<dbReference type="GO" id="GO:0005886">
    <property type="term" value="C:plasma membrane"/>
    <property type="evidence" value="ECO:0007669"/>
    <property type="project" value="UniProtKB-SubCell"/>
</dbReference>
<keyword evidence="2" id="KW-1003">Cell membrane</keyword>
<feature type="domain" description="EamA" evidence="7">
    <location>
        <begin position="16"/>
        <end position="154"/>
    </location>
</feature>
<dbReference type="KEGG" id="care:LT85_4925"/>
<gene>
    <name evidence="8" type="ORF">LT85_4925</name>
</gene>
<keyword evidence="4 6" id="KW-1133">Transmembrane helix</keyword>
<feature type="transmembrane region" description="Helical" evidence="6">
    <location>
        <begin position="112"/>
        <end position="130"/>
    </location>
</feature>
<sequence>MLKPRVMGIAWRRNVAVFVLIWIAATWGLMFAPIKIAVGEIPVAGFLLLRLAYALCFLIPLVLWQRCKRPSSPISSNNDLTKWLYGIGAGVVLFLIYYLQTAGLVETTSGTAGFITGLTVVFIPLITSVLERKWPSPILCAIALLATIGLVIASVDSQKDTELFRIGKGEVLLFVGAFFNALHIVIMAEGVRRIKGPSFITIQVFICAMLAYFILPTDLTSILLYSPTIHAIAFFCGFYVIGLLLVIQTWAQRQVTPFVVGMLFNLEPLFAVAGGALILGEVTSRHQVLGFSIMLAAIMWAHFLGSEHPVSEKKIPA</sequence>
<feature type="transmembrane region" description="Helical" evidence="6">
    <location>
        <begin position="286"/>
        <end position="305"/>
    </location>
</feature>
<evidence type="ECO:0000256" key="3">
    <source>
        <dbReference type="ARBA" id="ARBA00022692"/>
    </source>
</evidence>
<keyword evidence="3 6" id="KW-0812">Transmembrane</keyword>
<dbReference type="InterPro" id="IPR037185">
    <property type="entry name" value="EmrE-like"/>
</dbReference>
<dbReference type="InterPro" id="IPR000620">
    <property type="entry name" value="EamA_dom"/>
</dbReference>
<dbReference type="STRING" id="279058.LT85_4925"/>
<evidence type="ECO:0000256" key="5">
    <source>
        <dbReference type="ARBA" id="ARBA00023136"/>
    </source>
</evidence>
<accession>A0A0A1FH16</accession>
<dbReference type="PANTHER" id="PTHR42920:SF5">
    <property type="entry name" value="EAMA DOMAIN-CONTAINING PROTEIN"/>
    <property type="match status" value="1"/>
</dbReference>
<keyword evidence="5 6" id="KW-0472">Membrane</keyword>
<feature type="transmembrane region" description="Helical" evidence="6">
    <location>
        <begin position="41"/>
        <end position="63"/>
    </location>
</feature>
<name>A0A0A1FH16_9BURK</name>
<dbReference type="InterPro" id="IPR051258">
    <property type="entry name" value="Diverse_Substrate_Transporter"/>
</dbReference>
<evidence type="ECO:0000313" key="9">
    <source>
        <dbReference type="Proteomes" id="UP000030302"/>
    </source>
</evidence>
<evidence type="ECO:0000313" key="8">
    <source>
        <dbReference type="EMBL" id="AIY44083.1"/>
    </source>
</evidence>
<feature type="transmembrane region" description="Helical" evidence="6">
    <location>
        <begin position="259"/>
        <end position="280"/>
    </location>
</feature>
<dbReference type="RefSeq" id="WP_038494266.1">
    <property type="nucleotide sequence ID" value="NZ_CP009962.1"/>
</dbReference>
<feature type="domain" description="EamA" evidence="7">
    <location>
        <begin position="168"/>
        <end position="300"/>
    </location>
</feature>
<feature type="transmembrane region" description="Helical" evidence="6">
    <location>
        <begin position="137"/>
        <end position="155"/>
    </location>
</feature>
<dbReference type="HOGENOM" id="CLU_033863_21_3_4"/>
<dbReference type="Proteomes" id="UP000030302">
    <property type="component" value="Chromosome"/>
</dbReference>
<feature type="transmembrane region" description="Helical" evidence="6">
    <location>
        <begin position="83"/>
        <end position="100"/>
    </location>
</feature>
<feature type="transmembrane region" description="Helical" evidence="6">
    <location>
        <begin position="227"/>
        <end position="247"/>
    </location>
</feature>
<reference evidence="9" key="1">
    <citation type="journal article" date="2014" name="Soil Biol. Biochem.">
        <title>Structure and function of bacterial communities in ageing soils: Insights from the Mendocino ecological staircase.</title>
        <authorList>
            <person name="Uroz S."/>
            <person name="Tech J.J."/>
            <person name="Sawaya N.A."/>
            <person name="Frey-Klett P."/>
            <person name="Leveau J.H.J."/>
        </authorList>
    </citation>
    <scope>NUCLEOTIDE SEQUENCE [LARGE SCALE GENOMIC DNA]</scope>
    <source>
        <strain evidence="9">Cal35</strain>
    </source>
</reference>
<evidence type="ECO:0000259" key="7">
    <source>
        <dbReference type="Pfam" id="PF00892"/>
    </source>
</evidence>